<protein>
    <recommendedName>
        <fullName evidence="4">DUF4012 domain-containing protein</fullName>
    </recommendedName>
</protein>
<dbReference type="InterPro" id="IPR025101">
    <property type="entry name" value="DUF4012"/>
</dbReference>
<sequence length="624" mass="66753">MAEMSGSVVPKAAAPRRRRRVVILLIVLGILIAAGLTAYVGRQALAAKKSMEQAQDQLQVFRSALGKADQDLPALYAPLRASADEAASKTGGPVWAAYEHVWWIGPNLKAFRQTTELVDALVRDGVGPLATGANGVGIDNLKPKNGRIDIEPIKRLAPVTTEVNEAIQAANTAAADIDTTRVVPQLSAPVEKLQDQLSELAPISQELSATLPLLPGILGGEGTRHYLLIFQNNAEERASGGNPASMAMLVVDDGKITLGRQASSASFPHPYKKAPYVPHGKRNSDWDKIYTERSIKFVANLTMTPDFPTTAKMATAMWQDRFGGQVDGVISFDPVALAYLLNVTGPIKLADETTLTPGNAVPYLLSEVYAKYPDGETQDKVFASAAQTIFSAVTSGKGDPRAYLAQLKPIVAEQRLKVWSARTEEQSVLLTTPVGTMLPADNESATVLGVYNKADSTSKMSYYMDEQIKVSTNTCEATPTHTVTATVVNTLPKDQIDALPEYVRAHQKHIPPGGDRQLVQVYGPVGGKLKSVTIDGKPVVWGTSANYKKNTVADATGADIRRPAAHGTMYGRPVGTVPITIPADSSVTVKAVFTGSAEDSATVRVSHTPKVREVPVKMKAATCR</sequence>
<dbReference type="HOGENOM" id="CLU_020572_1_0_11"/>
<evidence type="ECO:0000313" key="3">
    <source>
        <dbReference type="Proteomes" id="UP000007947"/>
    </source>
</evidence>
<dbReference type="Proteomes" id="UP000007947">
    <property type="component" value="Chromosome"/>
</dbReference>
<keyword evidence="1" id="KW-1133">Transmembrane helix</keyword>
<feature type="transmembrane region" description="Helical" evidence="1">
    <location>
        <begin position="21"/>
        <end position="41"/>
    </location>
</feature>
<accession>F5XMF0</accession>
<reference evidence="2 3" key="1">
    <citation type="submission" date="2011-05" db="EMBL/GenBank/DDBJ databases">
        <title>Whole genome sequence of Microlunatus phosphovorus NM-1.</title>
        <authorList>
            <person name="Hosoyama A."/>
            <person name="Sasaki K."/>
            <person name="Harada T."/>
            <person name="Igarashi R."/>
            <person name="Kawakoshi A."/>
            <person name="Sasagawa M."/>
            <person name="Fukada J."/>
            <person name="Nakamura S."/>
            <person name="Katano Y."/>
            <person name="Hanada S."/>
            <person name="Kamagata Y."/>
            <person name="Nakamura N."/>
            <person name="Yamazaki S."/>
            <person name="Fujita N."/>
        </authorList>
    </citation>
    <scope>NUCLEOTIDE SEQUENCE [LARGE SCALE GENOMIC DNA]</scope>
    <source>
        <strain evidence="3">ATCC 700054 / DSM 10555 / JCM 9379 / NBRC 101784 / NCIMB 13414 / VKM Ac-1990 / NM-1</strain>
    </source>
</reference>
<keyword evidence="1" id="KW-0472">Membrane</keyword>
<dbReference type="Pfam" id="PF13196">
    <property type="entry name" value="DUF4012"/>
    <property type="match status" value="1"/>
</dbReference>
<evidence type="ECO:0008006" key="4">
    <source>
        <dbReference type="Google" id="ProtNLM"/>
    </source>
</evidence>
<dbReference type="eggNOG" id="COG2976">
    <property type="taxonomic scope" value="Bacteria"/>
</dbReference>
<dbReference type="AlphaFoldDB" id="F5XMF0"/>
<evidence type="ECO:0000313" key="2">
    <source>
        <dbReference type="EMBL" id="BAK36407.1"/>
    </source>
</evidence>
<name>F5XMF0_MICPN</name>
<evidence type="ECO:0000256" key="1">
    <source>
        <dbReference type="SAM" id="Phobius"/>
    </source>
</evidence>
<dbReference type="EMBL" id="AP012204">
    <property type="protein sequence ID" value="BAK36407.1"/>
    <property type="molecule type" value="Genomic_DNA"/>
</dbReference>
<proteinExistence type="predicted"/>
<dbReference type="KEGG" id="mph:MLP_33930"/>
<dbReference type="STRING" id="1032480.MLP_33930"/>
<organism evidence="2 3">
    <name type="scientific">Microlunatus phosphovorus (strain ATCC 700054 / DSM 10555 / JCM 9379 / NBRC 101784 / NCIMB 13414 / VKM Ac-1990 / NM-1)</name>
    <dbReference type="NCBI Taxonomy" id="1032480"/>
    <lineage>
        <taxon>Bacteria</taxon>
        <taxon>Bacillati</taxon>
        <taxon>Actinomycetota</taxon>
        <taxon>Actinomycetes</taxon>
        <taxon>Propionibacteriales</taxon>
        <taxon>Propionibacteriaceae</taxon>
        <taxon>Microlunatus</taxon>
    </lineage>
</organism>
<keyword evidence="3" id="KW-1185">Reference proteome</keyword>
<keyword evidence="1" id="KW-0812">Transmembrane</keyword>
<gene>
    <name evidence="2" type="ordered locus">MLP_33930</name>
</gene>